<dbReference type="KEGG" id="aay:WYH_01773"/>
<sequence>MLAGIGAACLALRPSGVLAPDAPPHVALELPAAFGAWRAIPLDEVILWPDDTLSPAIYRQIVARRYLREDGLAITAVIALGSAQNYLMQLHRPESCYPASGFSIESNEPAPVALPGLDLPARSMRAKRGDREDEILYWTRIGDAFPQDLWGQRLAMARNAVFRSPQNGVVARFSITNPAGGQAAAQLESFIVALFGALGSSGRTVLFGDSVSSG</sequence>
<dbReference type="Proteomes" id="UP000034392">
    <property type="component" value="Chromosome"/>
</dbReference>
<dbReference type="RefSeq" id="WP_053833483.1">
    <property type="nucleotide sequence ID" value="NZ_CP011452.2"/>
</dbReference>
<dbReference type="Pfam" id="PF11984">
    <property type="entry name" value="DUF3485"/>
    <property type="match status" value="1"/>
</dbReference>
<reference evidence="1" key="1">
    <citation type="submission" date="2015-05" db="EMBL/GenBank/DDBJ databases">
        <title>The complete genome of Altererythrobacter atlanticus strain 26DY36.</title>
        <authorList>
            <person name="Wu Y.-H."/>
            <person name="Cheng H."/>
            <person name="Wu X.-W."/>
        </authorList>
    </citation>
    <scope>NUCLEOTIDE SEQUENCE [LARGE SCALE GENOMIC DNA]</scope>
    <source>
        <strain evidence="1">26DY36</strain>
    </source>
</reference>
<gene>
    <name evidence="1" type="ORF">WYH_01773</name>
</gene>
<dbReference type="InterPro" id="IPR014263">
    <property type="entry name" value="Methanolan_biosynth_EpsI"/>
</dbReference>
<dbReference type="PATRIC" id="fig|1267766.3.peg.1792"/>
<name>A0A0F7KT83_9SPHN</name>
<evidence type="ECO:0000313" key="2">
    <source>
        <dbReference type="Proteomes" id="UP000034392"/>
    </source>
</evidence>
<accession>A0A0F7KT83</accession>
<proteinExistence type="predicted"/>
<dbReference type="STRING" id="1267766.WYH_01773"/>
<evidence type="ECO:0000313" key="1">
    <source>
        <dbReference type="EMBL" id="AKH42809.1"/>
    </source>
</evidence>
<protein>
    <submittedName>
        <fullName evidence="1">Uncharacterized protein</fullName>
    </submittedName>
</protein>
<organism evidence="1 2">
    <name type="scientific">Croceibacterium atlanticum</name>
    <dbReference type="NCBI Taxonomy" id="1267766"/>
    <lineage>
        <taxon>Bacteria</taxon>
        <taxon>Pseudomonadati</taxon>
        <taxon>Pseudomonadota</taxon>
        <taxon>Alphaproteobacteria</taxon>
        <taxon>Sphingomonadales</taxon>
        <taxon>Erythrobacteraceae</taxon>
        <taxon>Croceibacterium</taxon>
    </lineage>
</organism>
<dbReference type="EMBL" id="CP011452">
    <property type="protein sequence ID" value="AKH42809.1"/>
    <property type="molecule type" value="Genomic_DNA"/>
</dbReference>
<dbReference type="AlphaFoldDB" id="A0A0F7KT83"/>
<keyword evidence="2" id="KW-1185">Reference proteome</keyword>
<dbReference type="NCBIfam" id="TIGR02914">
    <property type="entry name" value="EpsI_fam"/>
    <property type="match status" value="1"/>
</dbReference>